<dbReference type="KEGG" id="pbro:HOP40_15340"/>
<dbReference type="PANTHER" id="PTHR43398">
    <property type="entry name" value="DOLICHOL-PHOSPHATE MANNOSYLTRANSFERASE SUBUNIT 1"/>
    <property type="match status" value="1"/>
</dbReference>
<organism evidence="5 6">
    <name type="scientific">Pseudonocardia broussonetiae</name>
    <dbReference type="NCBI Taxonomy" id="2736640"/>
    <lineage>
        <taxon>Bacteria</taxon>
        <taxon>Bacillati</taxon>
        <taxon>Actinomycetota</taxon>
        <taxon>Actinomycetes</taxon>
        <taxon>Pseudonocardiales</taxon>
        <taxon>Pseudonocardiaceae</taxon>
        <taxon>Pseudonocardia</taxon>
    </lineage>
</organism>
<protein>
    <submittedName>
        <fullName evidence="5">Glycosyltransferase</fullName>
    </submittedName>
</protein>
<reference evidence="5 6" key="1">
    <citation type="submission" date="2020-05" db="EMBL/GenBank/DDBJ databases">
        <authorList>
            <person name="Mo P."/>
        </authorList>
    </citation>
    <scope>NUCLEOTIDE SEQUENCE [LARGE SCALE GENOMIC DNA]</scope>
    <source>
        <strain evidence="5 6">Gen01</strain>
    </source>
</reference>
<dbReference type="GO" id="GO:0009247">
    <property type="term" value="P:glycolipid biosynthetic process"/>
    <property type="evidence" value="ECO:0007669"/>
    <property type="project" value="TreeGrafter"/>
</dbReference>
<dbReference type="Pfam" id="PF00535">
    <property type="entry name" value="Glycos_transf_2"/>
    <property type="match status" value="1"/>
</dbReference>
<dbReference type="Proteomes" id="UP000505377">
    <property type="component" value="Chromosome"/>
</dbReference>
<gene>
    <name evidence="5" type="ORF">HOP40_15340</name>
</gene>
<feature type="domain" description="Glycosyltransferase 2-like" evidence="4">
    <location>
        <begin position="50"/>
        <end position="216"/>
    </location>
</feature>
<proteinExistence type="inferred from homology"/>
<evidence type="ECO:0000256" key="1">
    <source>
        <dbReference type="ARBA" id="ARBA00006739"/>
    </source>
</evidence>
<dbReference type="InterPro" id="IPR001173">
    <property type="entry name" value="Glyco_trans_2-like"/>
</dbReference>
<dbReference type="Gene3D" id="3.90.550.10">
    <property type="entry name" value="Spore Coat Polysaccharide Biosynthesis Protein SpsA, Chain A"/>
    <property type="match status" value="1"/>
</dbReference>
<comment type="similarity">
    <text evidence="1">Belongs to the glycosyltransferase 2 family.</text>
</comment>
<sequence length="294" mass="32126">MRVVHEITFRGRTPSERVNDVTEQLFERPSSVAGSRALPQPSATGGVAHVVLPAYNEEGSLPSLLARLAQTARTERIVAWVIDDGSADRTAEIAAAGEPGLDVRLVSHPRNLGLGQAVQSGIRAVLAAADPDDFVVVMDADDTHDPAMIAEMHRGLDAGSDVVICSRFVEGGDDSTVPPFRRLLSRGAAVTFKRALQVEGVNDFTSGFRAYRVSILARAAKHWGERLVEEQGFACMVELLLKLRHCDPVISEVPLVLQYDRKQGESKLRLKRTMGQYVKLLVRDRLAPAPYRAL</sequence>
<evidence type="ECO:0000259" key="4">
    <source>
        <dbReference type="Pfam" id="PF00535"/>
    </source>
</evidence>
<keyword evidence="3 5" id="KW-0808">Transferase</keyword>
<keyword evidence="6" id="KW-1185">Reference proteome</keyword>
<dbReference type="AlphaFoldDB" id="A0A6M6JJ38"/>
<dbReference type="GO" id="GO:0004582">
    <property type="term" value="F:dolichyl-phosphate beta-D-mannosyltransferase activity"/>
    <property type="evidence" value="ECO:0007669"/>
    <property type="project" value="InterPro"/>
</dbReference>
<dbReference type="SUPFAM" id="SSF53448">
    <property type="entry name" value="Nucleotide-diphospho-sugar transferases"/>
    <property type="match status" value="1"/>
</dbReference>
<dbReference type="EMBL" id="CP053564">
    <property type="protein sequence ID" value="QJY47020.1"/>
    <property type="molecule type" value="Genomic_DNA"/>
</dbReference>
<evidence type="ECO:0000313" key="6">
    <source>
        <dbReference type="Proteomes" id="UP000505377"/>
    </source>
</evidence>
<evidence type="ECO:0000256" key="2">
    <source>
        <dbReference type="ARBA" id="ARBA00022676"/>
    </source>
</evidence>
<evidence type="ECO:0000256" key="3">
    <source>
        <dbReference type="ARBA" id="ARBA00022679"/>
    </source>
</evidence>
<dbReference type="InterPro" id="IPR039528">
    <property type="entry name" value="DPM1-like"/>
</dbReference>
<dbReference type="PANTHER" id="PTHR43398:SF1">
    <property type="entry name" value="DOLICHOL-PHOSPHATE MANNOSYLTRANSFERASE SUBUNIT 1"/>
    <property type="match status" value="1"/>
</dbReference>
<evidence type="ECO:0000313" key="5">
    <source>
        <dbReference type="EMBL" id="QJY47020.1"/>
    </source>
</evidence>
<dbReference type="InterPro" id="IPR029044">
    <property type="entry name" value="Nucleotide-diphossugar_trans"/>
</dbReference>
<name>A0A6M6JJ38_9PSEU</name>
<dbReference type="GO" id="GO:0016020">
    <property type="term" value="C:membrane"/>
    <property type="evidence" value="ECO:0007669"/>
    <property type="project" value="GOC"/>
</dbReference>
<accession>A0A6M6JJ38</accession>
<keyword evidence="2" id="KW-0328">Glycosyltransferase</keyword>